<dbReference type="AlphaFoldDB" id="A0A397GGP3"/>
<protein>
    <submittedName>
        <fullName evidence="1">Uncharacterized protein</fullName>
    </submittedName>
</protein>
<dbReference type="OrthoDB" id="2389179at2759"/>
<dbReference type="EMBL" id="PQFF01000465">
    <property type="protein sequence ID" value="RHZ48566.1"/>
    <property type="molecule type" value="Genomic_DNA"/>
</dbReference>
<reference evidence="1 2" key="1">
    <citation type="submission" date="2018-08" db="EMBL/GenBank/DDBJ databases">
        <title>Genome and evolution of the arbuscular mycorrhizal fungus Diversispora epigaea (formerly Glomus versiforme) and its bacterial endosymbionts.</title>
        <authorList>
            <person name="Sun X."/>
            <person name="Fei Z."/>
            <person name="Harrison M."/>
        </authorList>
    </citation>
    <scope>NUCLEOTIDE SEQUENCE [LARGE SCALE GENOMIC DNA]</scope>
    <source>
        <strain evidence="1 2">IT104</strain>
    </source>
</reference>
<comment type="caution">
    <text evidence="1">The sequence shown here is derived from an EMBL/GenBank/DDBJ whole genome shotgun (WGS) entry which is preliminary data.</text>
</comment>
<organism evidence="1 2">
    <name type="scientific">Diversispora epigaea</name>
    <dbReference type="NCBI Taxonomy" id="1348612"/>
    <lineage>
        <taxon>Eukaryota</taxon>
        <taxon>Fungi</taxon>
        <taxon>Fungi incertae sedis</taxon>
        <taxon>Mucoromycota</taxon>
        <taxon>Glomeromycotina</taxon>
        <taxon>Glomeromycetes</taxon>
        <taxon>Diversisporales</taxon>
        <taxon>Diversisporaceae</taxon>
        <taxon>Diversispora</taxon>
    </lineage>
</organism>
<proteinExistence type="predicted"/>
<evidence type="ECO:0000313" key="2">
    <source>
        <dbReference type="Proteomes" id="UP000266861"/>
    </source>
</evidence>
<accession>A0A397GGP3</accession>
<evidence type="ECO:0000313" key="1">
    <source>
        <dbReference type="EMBL" id="RHZ48566.1"/>
    </source>
</evidence>
<sequence>MDFFQNFLYCDYYEKFMNMLNPKRITRILRKRKRKTYVEKLTKKMSPLALPIFFQNENTAYLIIKALKNMNVDDPAIFIQWNNNGFNDTPMANCRNGVAGQTKVAIINYIVGSGGVDFNSLNELFLFRSSMAISQSMHGFPLWTHHQAGVADVCLSICRINKLSTNGQIEHEVFNYPLVQAT</sequence>
<keyword evidence="2" id="KW-1185">Reference proteome</keyword>
<dbReference type="Proteomes" id="UP000266861">
    <property type="component" value="Unassembled WGS sequence"/>
</dbReference>
<name>A0A397GGP3_9GLOM</name>
<gene>
    <name evidence="1" type="ORF">Glove_546g13</name>
</gene>